<dbReference type="Gene3D" id="2.40.50.100">
    <property type="match status" value="1"/>
</dbReference>
<gene>
    <name evidence="2" type="primary">Cni-Y54G11A.17</name>
    <name evidence="2" type="synonym">Cnig_chr_II.g4966</name>
    <name evidence="2" type="ORF">B9Z55_004966</name>
</gene>
<evidence type="ECO:0000256" key="1">
    <source>
        <dbReference type="SAM" id="SignalP"/>
    </source>
</evidence>
<dbReference type="OrthoDB" id="1867012at2759"/>
<keyword evidence="1" id="KW-0732">Signal</keyword>
<organism evidence="2 3">
    <name type="scientific">Caenorhabditis nigoni</name>
    <dbReference type="NCBI Taxonomy" id="1611254"/>
    <lineage>
        <taxon>Eukaryota</taxon>
        <taxon>Metazoa</taxon>
        <taxon>Ecdysozoa</taxon>
        <taxon>Nematoda</taxon>
        <taxon>Chromadorea</taxon>
        <taxon>Rhabditida</taxon>
        <taxon>Rhabditina</taxon>
        <taxon>Rhabditomorpha</taxon>
        <taxon>Rhabditoidea</taxon>
        <taxon>Rhabditidae</taxon>
        <taxon>Peloderinae</taxon>
        <taxon>Caenorhabditis</taxon>
    </lineage>
</organism>
<evidence type="ECO:0008006" key="4">
    <source>
        <dbReference type="Google" id="ProtNLM"/>
    </source>
</evidence>
<feature type="chain" id="PRO_5013882402" description="39S ribosomal protein L27, mitochondrial" evidence="1">
    <location>
        <begin position="26"/>
        <end position="142"/>
    </location>
</feature>
<dbReference type="Proteomes" id="UP000230233">
    <property type="component" value="Chromosome II"/>
</dbReference>
<dbReference type="GO" id="GO:0006412">
    <property type="term" value="P:translation"/>
    <property type="evidence" value="ECO:0007669"/>
    <property type="project" value="InterPro"/>
</dbReference>
<sequence length="142" mass="17079">MMQLNFARFSSNFLIFLQMSLKVVSRSFQQVRGMIRPPKNLPYRGIFRKDGEVVRKDELLVNQFKMNYHPGLNVYYENDRGERLLRAHCDGVVRITREKCNVDFEIEEMKAYEYRRDVDLYKMTFNVIPLEPSKNHTLRHEI</sequence>
<evidence type="ECO:0000313" key="2">
    <source>
        <dbReference type="EMBL" id="PIC44680.1"/>
    </source>
</evidence>
<dbReference type="InterPro" id="IPR001684">
    <property type="entry name" value="Ribosomal_bL27"/>
</dbReference>
<feature type="signal peptide" evidence="1">
    <location>
        <begin position="1"/>
        <end position="25"/>
    </location>
</feature>
<accession>A0A2G5UYV6</accession>
<evidence type="ECO:0000313" key="3">
    <source>
        <dbReference type="Proteomes" id="UP000230233"/>
    </source>
</evidence>
<dbReference type="SUPFAM" id="SSF110324">
    <property type="entry name" value="Ribosomal L27 protein-like"/>
    <property type="match status" value="1"/>
</dbReference>
<dbReference type="AlphaFoldDB" id="A0A2G5UYV6"/>
<protein>
    <recommendedName>
        <fullName evidence="4">39S ribosomal protein L27, mitochondrial</fullName>
    </recommendedName>
</protein>
<comment type="caution">
    <text evidence="2">The sequence shown here is derived from an EMBL/GenBank/DDBJ whole genome shotgun (WGS) entry which is preliminary data.</text>
</comment>
<dbReference type="GO" id="GO:0003735">
    <property type="term" value="F:structural constituent of ribosome"/>
    <property type="evidence" value="ECO:0007669"/>
    <property type="project" value="InterPro"/>
</dbReference>
<dbReference type="GO" id="GO:0005840">
    <property type="term" value="C:ribosome"/>
    <property type="evidence" value="ECO:0007669"/>
    <property type="project" value="InterPro"/>
</dbReference>
<dbReference type="STRING" id="1611254.A0A2G5UYV6"/>
<dbReference type="Pfam" id="PF01016">
    <property type="entry name" value="Ribosomal_L27"/>
    <property type="match status" value="1"/>
</dbReference>
<dbReference type="EMBL" id="PDUG01000002">
    <property type="protein sequence ID" value="PIC44680.1"/>
    <property type="molecule type" value="Genomic_DNA"/>
</dbReference>
<proteinExistence type="predicted"/>
<name>A0A2G5UYV6_9PELO</name>
<keyword evidence="3" id="KW-1185">Reference proteome</keyword>
<reference evidence="3" key="1">
    <citation type="submission" date="2017-10" db="EMBL/GenBank/DDBJ databases">
        <title>Rapid genome shrinkage in a self-fertile nematode reveals novel sperm competition proteins.</title>
        <authorList>
            <person name="Yin D."/>
            <person name="Schwarz E.M."/>
            <person name="Thomas C.G."/>
            <person name="Felde R.L."/>
            <person name="Korf I.F."/>
            <person name="Cutter A.D."/>
            <person name="Schartner C.M."/>
            <person name="Ralston E.J."/>
            <person name="Meyer B.J."/>
            <person name="Haag E.S."/>
        </authorList>
    </citation>
    <scope>NUCLEOTIDE SEQUENCE [LARGE SCALE GENOMIC DNA]</scope>
    <source>
        <strain evidence="3">JU1422</strain>
    </source>
</reference>